<dbReference type="PANTHER" id="PTHR43856:SF1">
    <property type="entry name" value="MITOCHONDRIAL CARDIOLIPIN HYDROLASE"/>
    <property type="match status" value="1"/>
</dbReference>
<dbReference type="GO" id="GO:0004630">
    <property type="term" value="F:phospholipase D activity"/>
    <property type="evidence" value="ECO:0007669"/>
    <property type="project" value="UniProtKB-EC"/>
</dbReference>
<evidence type="ECO:0000256" key="1">
    <source>
        <dbReference type="ARBA" id="ARBA00000798"/>
    </source>
</evidence>
<evidence type="ECO:0000256" key="5">
    <source>
        <dbReference type="ARBA" id="ARBA00022963"/>
    </source>
</evidence>
<dbReference type="InterPro" id="IPR051406">
    <property type="entry name" value="PLD_domain"/>
</dbReference>
<proteinExistence type="inferred from homology"/>
<comment type="similarity">
    <text evidence="2">Belongs to the phospholipase D family.</text>
</comment>
<evidence type="ECO:0000259" key="7">
    <source>
        <dbReference type="Pfam" id="PF13091"/>
    </source>
</evidence>
<dbReference type="Gene3D" id="3.30.870.10">
    <property type="entry name" value="Endonuclease Chain A"/>
    <property type="match status" value="2"/>
</dbReference>
<evidence type="ECO:0000256" key="4">
    <source>
        <dbReference type="ARBA" id="ARBA00022801"/>
    </source>
</evidence>
<dbReference type="GO" id="GO:0016042">
    <property type="term" value="P:lipid catabolic process"/>
    <property type="evidence" value="ECO:0007669"/>
    <property type="project" value="UniProtKB-KW"/>
</dbReference>
<keyword evidence="4" id="KW-0378">Hydrolase</keyword>
<dbReference type="GO" id="GO:0016891">
    <property type="term" value="F:RNA endonuclease activity producing 5'-phosphomonoesters, hydrolytic mechanism"/>
    <property type="evidence" value="ECO:0007669"/>
    <property type="project" value="TreeGrafter"/>
</dbReference>
<dbReference type="Pfam" id="PF13091">
    <property type="entry name" value="PLDc_2"/>
    <property type="match status" value="2"/>
</dbReference>
<keyword evidence="6" id="KW-0443">Lipid metabolism</keyword>
<comment type="catalytic activity">
    <reaction evidence="1">
        <text>a 1,2-diacyl-sn-glycero-3-phosphocholine + H2O = a 1,2-diacyl-sn-glycero-3-phosphate + choline + H(+)</text>
        <dbReference type="Rhea" id="RHEA:14445"/>
        <dbReference type="ChEBI" id="CHEBI:15354"/>
        <dbReference type="ChEBI" id="CHEBI:15377"/>
        <dbReference type="ChEBI" id="CHEBI:15378"/>
        <dbReference type="ChEBI" id="CHEBI:57643"/>
        <dbReference type="ChEBI" id="CHEBI:58608"/>
        <dbReference type="EC" id="3.1.4.4"/>
    </reaction>
</comment>
<name>A0AAU2A735_9ACTN</name>
<protein>
    <recommendedName>
        <fullName evidence="3">phospholipase D</fullName>
        <ecNumber evidence="3">3.1.4.4</ecNumber>
    </recommendedName>
</protein>
<evidence type="ECO:0000256" key="2">
    <source>
        <dbReference type="ARBA" id="ARBA00008664"/>
    </source>
</evidence>
<reference evidence="8" key="1">
    <citation type="submission" date="2022-10" db="EMBL/GenBank/DDBJ databases">
        <title>The complete genomes of actinobacterial strains from the NBC collection.</title>
        <authorList>
            <person name="Joergensen T.S."/>
            <person name="Alvarez Arevalo M."/>
            <person name="Sterndorff E.B."/>
            <person name="Faurdal D."/>
            <person name="Vuksanovic O."/>
            <person name="Mourched A.-S."/>
            <person name="Charusanti P."/>
            <person name="Shaw S."/>
            <person name="Blin K."/>
            <person name="Weber T."/>
        </authorList>
    </citation>
    <scope>NUCLEOTIDE SEQUENCE</scope>
    <source>
        <strain evidence="8">NBC_00093</strain>
    </source>
</reference>
<evidence type="ECO:0000313" key="8">
    <source>
        <dbReference type="EMBL" id="WTT20033.1"/>
    </source>
</evidence>
<evidence type="ECO:0000256" key="3">
    <source>
        <dbReference type="ARBA" id="ARBA00012027"/>
    </source>
</evidence>
<dbReference type="PANTHER" id="PTHR43856">
    <property type="entry name" value="CARDIOLIPIN HYDROLASE"/>
    <property type="match status" value="1"/>
</dbReference>
<dbReference type="EMBL" id="CP108222">
    <property type="protein sequence ID" value="WTT20033.1"/>
    <property type="molecule type" value="Genomic_DNA"/>
</dbReference>
<feature type="domain" description="Phospholipase D-like" evidence="7">
    <location>
        <begin position="65"/>
        <end position="212"/>
    </location>
</feature>
<dbReference type="EC" id="3.1.4.4" evidence="3"/>
<organism evidence="8">
    <name type="scientific">Streptomyces sp. NBC_00093</name>
    <dbReference type="NCBI Taxonomy" id="2975649"/>
    <lineage>
        <taxon>Bacteria</taxon>
        <taxon>Bacillati</taxon>
        <taxon>Actinomycetota</taxon>
        <taxon>Actinomycetes</taxon>
        <taxon>Kitasatosporales</taxon>
        <taxon>Streptomycetaceae</taxon>
        <taxon>Streptomyces</taxon>
    </lineage>
</organism>
<dbReference type="SUPFAM" id="SSF56024">
    <property type="entry name" value="Phospholipase D/nuclease"/>
    <property type="match status" value="2"/>
</dbReference>
<gene>
    <name evidence="8" type="ORF">OHA22_33130</name>
</gene>
<dbReference type="AlphaFoldDB" id="A0AAU2A735"/>
<keyword evidence="5" id="KW-0442">Lipid degradation</keyword>
<sequence length="424" mass="44964">MNLAPRASTGRSGRLAAVLAALSLTAGLQLGLADDASAAVTAGPVFNDPTGTVAEQRAIRTLLLDYIGQSESGSSIKASVFHLWDEGLAQALADARARGVDVQLMLDESDVSDNDDDPSYPVLAAALGTDLTQDSFVGLCPVNRSCLGQPALGASINHNKFWLFSQVDGASNVVVQTSSNMTPSSYSRFWNDAYVLPGNTAIYTAYSDYFAELAGQDWANWRYTSTTSSPYKVYFFPRPANDPAPGDTVTAVLDNVTCTYTESGATKHTKVRVGMFKLTRLAVAQKLVALQKAGCEVDIVYSQTDSGSSSGTWETLHASGGPALRCYNWDDDGNSNTASRIIHSKYLLIEGKYDGTASQKVLWTGSHNYSGPALTKNDEALLKVDSNADHDAYVTVFDATKAAAVPGTADSTNACKGISGTPED</sequence>
<dbReference type="InterPro" id="IPR025202">
    <property type="entry name" value="PLD-like_dom"/>
</dbReference>
<evidence type="ECO:0000256" key="6">
    <source>
        <dbReference type="ARBA" id="ARBA00023098"/>
    </source>
</evidence>
<accession>A0AAU2A735</accession>
<feature type="domain" description="Phospholipase D-like" evidence="7">
    <location>
        <begin position="269"/>
        <end position="398"/>
    </location>
</feature>